<dbReference type="VEuPathDB" id="FungiDB:yc1106_04005"/>
<feature type="compositionally biased region" description="Polar residues" evidence="1">
    <location>
        <begin position="132"/>
        <end position="147"/>
    </location>
</feature>
<dbReference type="InterPro" id="IPR013087">
    <property type="entry name" value="Znf_C2H2_type"/>
</dbReference>
<feature type="region of interest" description="Disordered" evidence="1">
    <location>
        <begin position="128"/>
        <end position="154"/>
    </location>
</feature>
<dbReference type="PROSITE" id="PS00028">
    <property type="entry name" value="ZINC_FINGER_C2H2_1"/>
    <property type="match status" value="1"/>
</dbReference>
<feature type="region of interest" description="Disordered" evidence="1">
    <location>
        <begin position="219"/>
        <end position="246"/>
    </location>
</feature>
<keyword evidence="4" id="KW-1185">Reference proteome</keyword>
<feature type="domain" description="C2H2-type" evidence="2">
    <location>
        <begin position="303"/>
        <end position="324"/>
    </location>
</feature>
<reference evidence="3" key="1">
    <citation type="submission" date="2021-12" db="EMBL/GenBank/DDBJ databases">
        <title>Curvularia clavata genome.</title>
        <authorList>
            <person name="Cao Y."/>
        </authorList>
    </citation>
    <scope>NUCLEOTIDE SEQUENCE</scope>
    <source>
        <strain evidence="3">Yc1106</strain>
    </source>
</reference>
<evidence type="ECO:0000259" key="2">
    <source>
        <dbReference type="PROSITE" id="PS00028"/>
    </source>
</evidence>
<feature type="compositionally biased region" description="Polar residues" evidence="1">
    <location>
        <begin position="1"/>
        <end position="11"/>
    </location>
</feature>
<feature type="region of interest" description="Disordered" evidence="1">
    <location>
        <begin position="471"/>
        <end position="496"/>
    </location>
</feature>
<organism evidence="3 4">
    <name type="scientific">Curvularia clavata</name>
    <dbReference type="NCBI Taxonomy" id="95742"/>
    <lineage>
        <taxon>Eukaryota</taxon>
        <taxon>Fungi</taxon>
        <taxon>Dikarya</taxon>
        <taxon>Ascomycota</taxon>
        <taxon>Pezizomycotina</taxon>
        <taxon>Dothideomycetes</taxon>
        <taxon>Pleosporomycetidae</taxon>
        <taxon>Pleosporales</taxon>
        <taxon>Pleosporineae</taxon>
        <taxon>Pleosporaceae</taxon>
        <taxon>Curvularia</taxon>
    </lineage>
</organism>
<name>A0A9Q9DSS5_CURCL</name>
<feature type="region of interest" description="Disordered" evidence="1">
    <location>
        <begin position="1"/>
        <end position="66"/>
    </location>
</feature>
<feature type="region of interest" description="Disordered" evidence="1">
    <location>
        <begin position="171"/>
        <end position="201"/>
    </location>
</feature>
<dbReference type="AlphaFoldDB" id="A0A9Q9DSS5"/>
<feature type="compositionally biased region" description="Pro residues" evidence="1">
    <location>
        <begin position="473"/>
        <end position="482"/>
    </location>
</feature>
<evidence type="ECO:0000313" key="3">
    <source>
        <dbReference type="EMBL" id="USP76731.1"/>
    </source>
</evidence>
<accession>A0A9Q9DSS5</accession>
<proteinExistence type="predicted"/>
<evidence type="ECO:0000256" key="1">
    <source>
        <dbReference type="SAM" id="MobiDB-lite"/>
    </source>
</evidence>
<dbReference type="EMBL" id="CP089276">
    <property type="protein sequence ID" value="USP76731.1"/>
    <property type="molecule type" value="Genomic_DNA"/>
</dbReference>
<feature type="compositionally biased region" description="Basic and acidic residues" evidence="1">
    <location>
        <begin position="99"/>
        <end position="109"/>
    </location>
</feature>
<gene>
    <name evidence="3" type="ORF">yc1106_04005</name>
</gene>
<feature type="compositionally biased region" description="Low complexity" evidence="1">
    <location>
        <begin position="171"/>
        <end position="180"/>
    </location>
</feature>
<feature type="compositionally biased region" description="Basic and acidic residues" evidence="1">
    <location>
        <begin position="26"/>
        <end position="38"/>
    </location>
</feature>
<protein>
    <recommendedName>
        <fullName evidence="2">C2H2-type domain-containing protein</fullName>
    </recommendedName>
</protein>
<evidence type="ECO:0000313" key="4">
    <source>
        <dbReference type="Proteomes" id="UP001056012"/>
    </source>
</evidence>
<dbReference type="Proteomes" id="UP001056012">
    <property type="component" value="Chromosome 3"/>
</dbReference>
<dbReference type="OrthoDB" id="654211at2759"/>
<feature type="region of interest" description="Disordered" evidence="1">
    <location>
        <begin position="92"/>
        <end position="112"/>
    </location>
</feature>
<sequence>MPSIRTPSETSNNDEADYFVNFDGTHATHEDELSRGDPEDGPLDATPMNNNPDEPLQHMNRDPGAADLERQDRVVRTTANYSNPVQRIWGAGSQYTYDTSDRPGDDSLDRMQPGWQQMQNQQLQYQNYNQNSTGDPNQYPGQWSSANVPAHPFPHAQHLSASSFSSASSSLRSSQASGFSNNSLRDSVSSTASAWSGTSGMRRDQHILQTEYLLNQGSSTQSSYISSPADETGSLTAKRRPSRKPVTQEKDYFKTCVSASKQSRTCSKEHKYFCTSCRRPFVEKADWKRHEETYQERPEMFECDLCPAIYFLEKDFTVHHVQSHRCAPCSGNTKWNKKTHVTAARSRRATRTGWGCGFCCHFSSDWTERCNHLAYHMEKEGRTDSDWIHSNVIHSLLQRPEIYYEWRRLIQGMNLRSVRCSWNQHSTGRVEGYPDSNPIPQLQDCLEYFTRGQDAAALAQLAYRKMIQHPDPARPVVPPPVPARQRRQQPLEGLTRDTESWTQFINTVVADDILPQGVSHLDDWYAT</sequence>
<feature type="compositionally biased region" description="Low complexity" evidence="1">
    <location>
        <begin position="187"/>
        <end position="200"/>
    </location>
</feature>